<organism evidence="3 4">
    <name type="scientific">Natronomonas pharaonis (strain ATCC 35678 / DSM 2160 / CIP 103997 / JCM 8858 / NBRC 14720 / NCIMB 2260 / Gabara)</name>
    <name type="common">Halobacterium pharaonis</name>
    <dbReference type="NCBI Taxonomy" id="348780"/>
    <lineage>
        <taxon>Archaea</taxon>
        <taxon>Methanobacteriati</taxon>
        <taxon>Methanobacteriota</taxon>
        <taxon>Stenosarchaea group</taxon>
        <taxon>Halobacteria</taxon>
        <taxon>Halobacteriales</taxon>
        <taxon>Natronomonadaceae</taxon>
        <taxon>Natronomonas</taxon>
    </lineage>
</organism>
<protein>
    <submittedName>
        <fullName evidence="3">MaoC domain protein</fullName>
    </submittedName>
</protein>
<dbReference type="Pfam" id="PF01575">
    <property type="entry name" value="MaoC_dehydratas"/>
    <property type="match status" value="1"/>
</dbReference>
<sequence length="157" mass="16609">MTEEETGPDVPIAAGEDRPDWETESDIDGEPSVGDTLRFSKPVSEADVERFALASGDTNPLHLDEASAAGTRFGGRIVHGGLIAGIISAALARLPGTVVYLEQDLTFRSPVRIGETVTAELEVVDDLSEAKYRLRTVARTDGDAAVEGTATVLIEDA</sequence>
<dbReference type="InterPro" id="IPR002539">
    <property type="entry name" value="MaoC-like_dom"/>
</dbReference>
<evidence type="ECO:0000256" key="1">
    <source>
        <dbReference type="SAM" id="MobiDB-lite"/>
    </source>
</evidence>
<feature type="region of interest" description="Disordered" evidence="1">
    <location>
        <begin position="1"/>
        <end position="36"/>
    </location>
</feature>
<dbReference type="EMBL" id="CR936257">
    <property type="protein sequence ID" value="CAI48335.1"/>
    <property type="molecule type" value="Genomic_DNA"/>
</dbReference>
<dbReference type="EnsemblBacteria" id="CAI48335">
    <property type="protein sequence ID" value="CAI48335"/>
    <property type="gene ID" value="NP_0488A"/>
</dbReference>
<dbReference type="InterPro" id="IPR029069">
    <property type="entry name" value="HotDog_dom_sf"/>
</dbReference>
<dbReference type="Gene3D" id="3.10.129.10">
    <property type="entry name" value="Hotdog Thioesterase"/>
    <property type="match status" value="1"/>
</dbReference>
<reference evidence="3 4" key="1">
    <citation type="journal article" date="2005" name="Genome Res.">
        <title>Living with two extremes: conclusions from the genome sequence of Natronomonas pharaonis.</title>
        <authorList>
            <person name="Falb M."/>
            <person name="Pfeiffer F."/>
            <person name="Palm P."/>
            <person name="Rodewald K."/>
            <person name="Hickmann V."/>
            <person name="Tittor J."/>
            <person name="Oesterhelt D."/>
        </authorList>
    </citation>
    <scope>NUCLEOTIDE SEQUENCE [LARGE SCALE GENOMIC DNA]</scope>
    <source>
        <strain evidence="4">ATCC 35678 / DSM 2160 / CIP 103997 / JCM 8858 / NBRC 14720 / NCIMB 2260 / Gabara</strain>
    </source>
</reference>
<dbReference type="HOGENOM" id="CLU_094876_3_0_2"/>
<dbReference type="GeneID" id="3702690"/>
<dbReference type="CDD" id="cd03449">
    <property type="entry name" value="R_hydratase"/>
    <property type="match status" value="1"/>
</dbReference>
<evidence type="ECO:0000313" key="4">
    <source>
        <dbReference type="Proteomes" id="UP000002698"/>
    </source>
</evidence>
<dbReference type="STRING" id="348780.NP_0488A"/>
<proteinExistence type="predicted"/>
<dbReference type="KEGG" id="nph:NP_0488A"/>
<dbReference type="Proteomes" id="UP000002698">
    <property type="component" value="Chromosome"/>
</dbReference>
<dbReference type="GO" id="GO:0019171">
    <property type="term" value="F:(3R)-hydroxyacyl-[acyl-carrier-protein] dehydratase activity"/>
    <property type="evidence" value="ECO:0007669"/>
    <property type="project" value="TreeGrafter"/>
</dbReference>
<dbReference type="PANTHER" id="PTHR43437:SF3">
    <property type="entry name" value="HYDROXYACYL-THIOESTER DEHYDRATASE TYPE 2, MITOCHONDRIAL"/>
    <property type="match status" value="1"/>
</dbReference>
<dbReference type="InterPro" id="IPR050965">
    <property type="entry name" value="UPF0336/Enoyl-CoA_hydratase"/>
</dbReference>
<feature type="domain" description="MaoC-like" evidence="2">
    <location>
        <begin position="34"/>
        <end position="128"/>
    </location>
</feature>
<dbReference type="GO" id="GO:0006633">
    <property type="term" value="P:fatty acid biosynthetic process"/>
    <property type="evidence" value="ECO:0007669"/>
    <property type="project" value="TreeGrafter"/>
</dbReference>
<dbReference type="AlphaFoldDB" id="A0A1U7ETS9"/>
<accession>A0A1U7ETS9</accession>
<gene>
    <name evidence="3" type="primary">maoC5</name>
    <name evidence="3" type="ordered locus">NP_0488A</name>
</gene>
<dbReference type="PANTHER" id="PTHR43437">
    <property type="entry name" value="HYDROXYACYL-THIOESTER DEHYDRATASE TYPE 2, MITOCHONDRIAL-RELATED"/>
    <property type="match status" value="1"/>
</dbReference>
<evidence type="ECO:0000259" key="2">
    <source>
        <dbReference type="Pfam" id="PF01575"/>
    </source>
</evidence>
<evidence type="ECO:0000313" key="3">
    <source>
        <dbReference type="EMBL" id="CAI48335.1"/>
    </source>
</evidence>
<name>A0A1U7ETS9_NATPD</name>
<dbReference type="eggNOG" id="arCOG00778">
    <property type="taxonomic scope" value="Archaea"/>
</dbReference>
<keyword evidence="4" id="KW-1185">Reference proteome</keyword>
<dbReference type="RefSeq" id="WP_011321971.1">
    <property type="nucleotide sequence ID" value="NC_007426.1"/>
</dbReference>
<dbReference type="SUPFAM" id="SSF54637">
    <property type="entry name" value="Thioesterase/thiol ester dehydrase-isomerase"/>
    <property type="match status" value="1"/>
</dbReference>